<evidence type="ECO:0000313" key="2">
    <source>
        <dbReference type="EMBL" id="KAK8933317.1"/>
    </source>
</evidence>
<feature type="region of interest" description="Disordered" evidence="1">
    <location>
        <begin position="59"/>
        <end position="111"/>
    </location>
</feature>
<feature type="compositionally biased region" description="Acidic residues" evidence="1">
    <location>
        <begin position="76"/>
        <end position="111"/>
    </location>
</feature>
<organism evidence="2 3">
    <name type="scientific">Platanthera zijinensis</name>
    <dbReference type="NCBI Taxonomy" id="2320716"/>
    <lineage>
        <taxon>Eukaryota</taxon>
        <taxon>Viridiplantae</taxon>
        <taxon>Streptophyta</taxon>
        <taxon>Embryophyta</taxon>
        <taxon>Tracheophyta</taxon>
        <taxon>Spermatophyta</taxon>
        <taxon>Magnoliopsida</taxon>
        <taxon>Liliopsida</taxon>
        <taxon>Asparagales</taxon>
        <taxon>Orchidaceae</taxon>
        <taxon>Orchidoideae</taxon>
        <taxon>Orchideae</taxon>
        <taxon>Orchidinae</taxon>
        <taxon>Platanthera</taxon>
    </lineage>
</organism>
<dbReference type="AlphaFoldDB" id="A0AAP0G1B2"/>
<protein>
    <submittedName>
        <fullName evidence="2">Uncharacterized protein</fullName>
    </submittedName>
</protein>
<dbReference type="EMBL" id="JBBWWQ010000013">
    <property type="protein sequence ID" value="KAK8933317.1"/>
    <property type="molecule type" value="Genomic_DNA"/>
</dbReference>
<sequence length="111" mass="13148">MSEQLEYMKAYHRCQFMYFNSRLDYICENQAKLMRKAHIPVPMTKYVLQSQFDKDGHLLTSDWSRVDPTLTKDKELAEEDKDDEDEEGDEDEEDDEDAEEEAADDPEDDDK</sequence>
<comment type="caution">
    <text evidence="2">The sequence shown here is derived from an EMBL/GenBank/DDBJ whole genome shotgun (WGS) entry which is preliminary data.</text>
</comment>
<evidence type="ECO:0000256" key="1">
    <source>
        <dbReference type="SAM" id="MobiDB-lite"/>
    </source>
</evidence>
<keyword evidence="3" id="KW-1185">Reference proteome</keyword>
<proteinExistence type="predicted"/>
<reference evidence="2 3" key="1">
    <citation type="journal article" date="2022" name="Nat. Plants">
        <title>Genomes of leafy and leafless Platanthera orchids illuminate the evolution of mycoheterotrophy.</title>
        <authorList>
            <person name="Li M.H."/>
            <person name="Liu K.W."/>
            <person name="Li Z."/>
            <person name="Lu H.C."/>
            <person name="Ye Q.L."/>
            <person name="Zhang D."/>
            <person name="Wang J.Y."/>
            <person name="Li Y.F."/>
            <person name="Zhong Z.M."/>
            <person name="Liu X."/>
            <person name="Yu X."/>
            <person name="Liu D.K."/>
            <person name="Tu X.D."/>
            <person name="Liu B."/>
            <person name="Hao Y."/>
            <person name="Liao X.Y."/>
            <person name="Jiang Y.T."/>
            <person name="Sun W.H."/>
            <person name="Chen J."/>
            <person name="Chen Y.Q."/>
            <person name="Ai Y."/>
            <person name="Zhai J.W."/>
            <person name="Wu S.S."/>
            <person name="Zhou Z."/>
            <person name="Hsiao Y.Y."/>
            <person name="Wu W.L."/>
            <person name="Chen Y.Y."/>
            <person name="Lin Y.F."/>
            <person name="Hsu J.L."/>
            <person name="Li C.Y."/>
            <person name="Wang Z.W."/>
            <person name="Zhao X."/>
            <person name="Zhong W.Y."/>
            <person name="Ma X.K."/>
            <person name="Ma L."/>
            <person name="Huang J."/>
            <person name="Chen G.Z."/>
            <person name="Huang M.Z."/>
            <person name="Huang L."/>
            <person name="Peng D.H."/>
            <person name="Luo Y.B."/>
            <person name="Zou S.Q."/>
            <person name="Chen S.P."/>
            <person name="Lan S."/>
            <person name="Tsai W.C."/>
            <person name="Van de Peer Y."/>
            <person name="Liu Z.J."/>
        </authorList>
    </citation>
    <scope>NUCLEOTIDE SEQUENCE [LARGE SCALE GENOMIC DNA]</scope>
    <source>
        <strain evidence="2">Lor287</strain>
    </source>
</reference>
<gene>
    <name evidence="2" type="ORF">KSP39_PZI015775</name>
</gene>
<accession>A0AAP0G1B2</accession>
<dbReference type="Proteomes" id="UP001418222">
    <property type="component" value="Unassembled WGS sequence"/>
</dbReference>
<name>A0AAP0G1B2_9ASPA</name>
<evidence type="ECO:0000313" key="3">
    <source>
        <dbReference type="Proteomes" id="UP001418222"/>
    </source>
</evidence>